<evidence type="ECO:0000313" key="2">
    <source>
        <dbReference type="Proteomes" id="UP000762676"/>
    </source>
</evidence>
<gene>
    <name evidence="1" type="ORF">ElyMa_002299900</name>
</gene>
<comment type="caution">
    <text evidence="1">The sequence shown here is derived from an EMBL/GenBank/DDBJ whole genome shotgun (WGS) entry which is preliminary data.</text>
</comment>
<reference evidence="1 2" key="1">
    <citation type="journal article" date="2021" name="Elife">
        <title>Chloroplast acquisition without the gene transfer in kleptoplastic sea slugs, Plakobranchus ocellatus.</title>
        <authorList>
            <person name="Maeda T."/>
            <person name="Takahashi S."/>
            <person name="Yoshida T."/>
            <person name="Shimamura S."/>
            <person name="Takaki Y."/>
            <person name="Nagai Y."/>
            <person name="Toyoda A."/>
            <person name="Suzuki Y."/>
            <person name="Arimoto A."/>
            <person name="Ishii H."/>
            <person name="Satoh N."/>
            <person name="Nishiyama T."/>
            <person name="Hasebe M."/>
            <person name="Maruyama T."/>
            <person name="Minagawa J."/>
            <person name="Obokata J."/>
            <person name="Shigenobu S."/>
        </authorList>
    </citation>
    <scope>NUCLEOTIDE SEQUENCE [LARGE SCALE GENOMIC DNA]</scope>
</reference>
<sequence>MDVRTCEAPHQGASHTRAQATPCRIVLCRDKGQEQGYINLFRLPSFILHISLKGTKEKILRSSNSKAQREWMSVHVKHLTRAQATPCRIVLCRDKGPNVRYLLGQKLHGPGIFVLQDG</sequence>
<keyword evidence="2" id="KW-1185">Reference proteome</keyword>
<dbReference type="EMBL" id="BMAT01004771">
    <property type="protein sequence ID" value="GFR79911.1"/>
    <property type="molecule type" value="Genomic_DNA"/>
</dbReference>
<name>A0AAV4G5G7_9GAST</name>
<evidence type="ECO:0000313" key="1">
    <source>
        <dbReference type="EMBL" id="GFR79911.1"/>
    </source>
</evidence>
<proteinExistence type="predicted"/>
<dbReference type="AlphaFoldDB" id="A0AAV4G5G7"/>
<dbReference type="Proteomes" id="UP000762676">
    <property type="component" value="Unassembled WGS sequence"/>
</dbReference>
<organism evidence="1 2">
    <name type="scientific">Elysia marginata</name>
    <dbReference type="NCBI Taxonomy" id="1093978"/>
    <lineage>
        <taxon>Eukaryota</taxon>
        <taxon>Metazoa</taxon>
        <taxon>Spiralia</taxon>
        <taxon>Lophotrochozoa</taxon>
        <taxon>Mollusca</taxon>
        <taxon>Gastropoda</taxon>
        <taxon>Heterobranchia</taxon>
        <taxon>Euthyneura</taxon>
        <taxon>Panpulmonata</taxon>
        <taxon>Sacoglossa</taxon>
        <taxon>Placobranchoidea</taxon>
        <taxon>Plakobranchidae</taxon>
        <taxon>Elysia</taxon>
    </lineage>
</organism>
<protein>
    <submittedName>
        <fullName evidence="1">Uncharacterized protein</fullName>
    </submittedName>
</protein>
<accession>A0AAV4G5G7</accession>